<evidence type="ECO:0000313" key="2">
    <source>
        <dbReference type="Proteomes" id="UP001151760"/>
    </source>
</evidence>
<evidence type="ECO:0000313" key="1">
    <source>
        <dbReference type="EMBL" id="GJS76685.1"/>
    </source>
</evidence>
<reference evidence="1" key="2">
    <citation type="submission" date="2022-01" db="EMBL/GenBank/DDBJ databases">
        <authorList>
            <person name="Yamashiro T."/>
            <person name="Shiraishi A."/>
            <person name="Satake H."/>
            <person name="Nakayama K."/>
        </authorList>
    </citation>
    <scope>NUCLEOTIDE SEQUENCE</scope>
</reference>
<organism evidence="1 2">
    <name type="scientific">Tanacetum coccineum</name>
    <dbReference type="NCBI Taxonomy" id="301880"/>
    <lineage>
        <taxon>Eukaryota</taxon>
        <taxon>Viridiplantae</taxon>
        <taxon>Streptophyta</taxon>
        <taxon>Embryophyta</taxon>
        <taxon>Tracheophyta</taxon>
        <taxon>Spermatophyta</taxon>
        <taxon>Magnoliopsida</taxon>
        <taxon>eudicotyledons</taxon>
        <taxon>Gunneridae</taxon>
        <taxon>Pentapetalae</taxon>
        <taxon>asterids</taxon>
        <taxon>campanulids</taxon>
        <taxon>Asterales</taxon>
        <taxon>Asteraceae</taxon>
        <taxon>Asteroideae</taxon>
        <taxon>Anthemideae</taxon>
        <taxon>Anthemidinae</taxon>
        <taxon>Tanacetum</taxon>
    </lineage>
</organism>
<proteinExistence type="predicted"/>
<dbReference type="EMBL" id="BQNB010010394">
    <property type="protein sequence ID" value="GJS76685.1"/>
    <property type="molecule type" value="Genomic_DNA"/>
</dbReference>
<reference evidence="1" key="1">
    <citation type="journal article" date="2022" name="Int. J. Mol. Sci.">
        <title>Draft Genome of Tanacetum Coccineum: Genomic Comparison of Closely Related Tanacetum-Family Plants.</title>
        <authorList>
            <person name="Yamashiro T."/>
            <person name="Shiraishi A."/>
            <person name="Nakayama K."/>
            <person name="Satake H."/>
        </authorList>
    </citation>
    <scope>NUCLEOTIDE SEQUENCE</scope>
</reference>
<keyword evidence="2" id="KW-1185">Reference proteome</keyword>
<dbReference type="Proteomes" id="UP001151760">
    <property type="component" value="Unassembled WGS sequence"/>
</dbReference>
<name>A0ABQ4YGV4_9ASTR</name>
<sequence>MNNLLLMKTRYSIKYVGTDVNRFEVFAVYSGNASQIMDDDIVDKDHTGKECLKGEAENGKKEDELLKVLKQEALQLLKKRLYGELGDLLQYRLHELKADKHEKYRDANLSQVVEALRRLFPGIMDDDIVDKDHTGKECFNGEVENGKKEDEFLKVLKQEALQLLKKRENGNHR</sequence>
<comment type="caution">
    <text evidence="1">The sequence shown here is derived from an EMBL/GenBank/DDBJ whole genome shotgun (WGS) entry which is preliminary data.</text>
</comment>
<gene>
    <name evidence="1" type="ORF">Tco_0726566</name>
</gene>
<protein>
    <submittedName>
        <fullName evidence="1">Uncharacterized protein</fullName>
    </submittedName>
</protein>
<accession>A0ABQ4YGV4</accession>